<keyword evidence="8 9" id="KW-0697">Rotamase</keyword>
<dbReference type="Pfam" id="PF01323">
    <property type="entry name" value="DSBA"/>
    <property type="match status" value="1"/>
</dbReference>
<evidence type="ECO:0000256" key="7">
    <source>
        <dbReference type="ARBA" id="ARBA00023004"/>
    </source>
</evidence>
<keyword evidence="7 10" id="KW-0408">Iron</keyword>
<dbReference type="InterPro" id="IPR036909">
    <property type="entry name" value="Cyt_c-like_dom_sf"/>
</dbReference>
<evidence type="ECO:0000256" key="6">
    <source>
        <dbReference type="ARBA" id="ARBA00022982"/>
    </source>
</evidence>
<keyword evidence="9 15" id="KW-0413">Isomerase</keyword>
<dbReference type="InterPro" id="IPR002323">
    <property type="entry name" value="Cyt_CIE"/>
</dbReference>
<accession>A0A4R2L7G5</accession>
<dbReference type="Gene3D" id="1.10.3130.20">
    <property type="entry name" value="Phycobilisome linker domain"/>
    <property type="match status" value="1"/>
</dbReference>
<keyword evidence="16" id="KW-1185">Reference proteome</keyword>
<dbReference type="PANTHER" id="PTHR40942:SF2">
    <property type="entry name" value="CYTOCHROME-RELATED"/>
    <property type="match status" value="1"/>
</dbReference>
<dbReference type="AlphaFoldDB" id="A0A4R2L7G5"/>
<feature type="region of interest" description="Disordered" evidence="11">
    <location>
        <begin position="366"/>
        <end position="405"/>
    </location>
</feature>
<dbReference type="SUPFAM" id="SSF54534">
    <property type="entry name" value="FKBP-like"/>
    <property type="match status" value="1"/>
</dbReference>
<dbReference type="InterPro" id="IPR038255">
    <property type="entry name" value="PBS_linker_sf"/>
</dbReference>
<keyword evidence="3" id="KW-0813">Transport</keyword>
<dbReference type="Pfam" id="PF01346">
    <property type="entry name" value="FKBP_N"/>
    <property type="match status" value="1"/>
</dbReference>
<feature type="compositionally biased region" description="Pro residues" evidence="11">
    <location>
        <begin position="378"/>
        <end position="401"/>
    </location>
</feature>
<dbReference type="GO" id="GO:0003755">
    <property type="term" value="F:peptidyl-prolyl cis-trans isomerase activity"/>
    <property type="evidence" value="ECO:0007669"/>
    <property type="project" value="UniProtKB-KW"/>
</dbReference>
<comment type="caution">
    <text evidence="15">The sequence shown here is derived from an EMBL/GenBank/DDBJ whole genome shotgun (WGS) entry which is preliminary data.</text>
</comment>
<dbReference type="Pfam" id="PF00254">
    <property type="entry name" value="FKBP_C"/>
    <property type="match status" value="1"/>
</dbReference>
<dbReference type="Gene3D" id="3.10.50.40">
    <property type="match status" value="1"/>
</dbReference>
<evidence type="ECO:0000256" key="8">
    <source>
        <dbReference type="ARBA" id="ARBA00023110"/>
    </source>
</evidence>
<dbReference type="Pfam" id="PF13442">
    <property type="entry name" value="Cytochrome_CBB3"/>
    <property type="match status" value="2"/>
</dbReference>
<name>A0A4R2L7G5_9GAMM</name>
<protein>
    <recommendedName>
        <fullName evidence="9">peptidylprolyl isomerase</fullName>
        <ecNumber evidence="9">5.2.1.8</ecNumber>
    </recommendedName>
</protein>
<dbReference type="SUPFAM" id="SSF52833">
    <property type="entry name" value="Thioredoxin-like"/>
    <property type="match status" value="1"/>
</dbReference>
<reference evidence="15 16" key="1">
    <citation type="submission" date="2019-03" db="EMBL/GenBank/DDBJ databases">
        <title>Genomic Encyclopedia of Type Strains, Phase IV (KMG-IV): sequencing the most valuable type-strain genomes for metagenomic binning, comparative biology and taxonomic classification.</title>
        <authorList>
            <person name="Goeker M."/>
        </authorList>
    </citation>
    <scope>NUCLEOTIDE SEQUENCE [LARGE SCALE GENOMIC DNA]</scope>
    <source>
        <strain evidence="15 16">DSM 23344</strain>
    </source>
</reference>
<dbReference type="EC" id="5.2.1.8" evidence="9"/>
<dbReference type="PROSITE" id="PS50059">
    <property type="entry name" value="FKBP_PPIASE"/>
    <property type="match status" value="1"/>
</dbReference>
<feature type="signal peptide" evidence="12">
    <location>
        <begin position="1"/>
        <end position="25"/>
    </location>
</feature>
<dbReference type="GO" id="GO:0009055">
    <property type="term" value="F:electron transfer activity"/>
    <property type="evidence" value="ECO:0007669"/>
    <property type="project" value="InterPro"/>
</dbReference>
<dbReference type="InterPro" id="IPR001853">
    <property type="entry name" value="DSBA-like_thioredoxin_dom"/>
</dbReference>
<evidence type="ECO:0000256" key="12">
    <source>
        <dbReference type="SAM" id="SignalP"/>
    </source>
</evidence>
<dbReference type="GO" id="GO:0020037">
    <property type="term" value="F:heme binding"/>
    <property type="evidence" value="ECO:0007669"/>
    <property type="project" value="InterPro"/>
</dbReference>
<dbReference type="PRINTS" id="PR00607">
    <property type="entry name" value="CYTCHROMECIE"/>
</dbReference>
<keyword evidence="12" id="KW-0732">Signal</keyword>
<feature type="domain" description="Cytochrome c" evidence="14">
    <location>
        <begin position="621"/>
        <end position="703"/>
    </location>
</feature>
<dbReference type="SUPFAM" id="SSF46626">
    <property type="entry name" value="Cytochrome c"/>
    <property type="match status" value="2"/>
</dbReference>
<dbReference type="PROSITE" id="PS00018">
    <property type="entry name" value="EF_HAND_1"/>
    <property type="match status" value="1"/>
</dbReference>
<evidence type="ECO:0000256" key="5">
    <source>
        <dbReference type="ARBA" id="ARBA00022723"/>
    </source>
</evidence>
<dbReference type="Gene3D" id="1.10.760.10">
    <property type="entry name" value="Cytochrome c-like domain"/>
    <property type="match status" value="2"/>
</dbReference>
<dbReference type="EMBL" id="SLWX01000010">
    <property type="protein sequence ID" value="TCO75165.1"/>
    <property type="molecule type" value="Genomic_DNA"/>
</dbReference>
<dbReference type="OrthoDB" id="9814708at2"/>
<evidence type="ECO:0000256" key="2">
    <source>
        <dbReference type="ARBA" id="ARBA00005791"/>
    </source>
</evidence>
<keyword evidence="5 10" id="KW-0479">Metal-binding</keyword>
<dbReference type="GO" id="GO:0016491">
    <property type="term" value="F:oxidoreductase activity"/>
    <property type="evidence" value="ECO:0007669"/>
    <property type="project" value="InterPro"/>
</dbReference>
<dbReference type="RefSeq" id="WP_117318420.1">
    <property type="nucleotide sequence ID" value="NZ_QQSW01000013.1"/>
</dbReference>
<keyword evidence="6" id="KW-0249">Electron transport</keyword>
<dbReference type="Pfam" id="PF13946">
    <property type="entry name" value="DUF4214"/>
    <property type="match status" value="1"/>
</dbReference>
<evidence type="ECO:0000256" key="9">
    <source>
        <dbReference type="PROSITE-ProRule" id="PRU00277"/>
    </source>
</evidence>
<gene>
    <name evidence="15" type="ORF">EV688_110120</name>
</gene>
<evidence type="ECO:0000313" key="15">
    <source>
        <dbReference type="EMBL" id="TCO75165.1"/>
    </source>
</evidence>
<dbReference type="Proteomes" id="UP000294980">
    <property type="component" value="Unassembled WGS sequence"/>
</dbReference>
<dbReference type="Gene3D" id="3.40.30.10">
    <property type="entry name" value="Glutaredoxin"/>
    <property type="match status" value="1"/>
</dbReference>
<dbReference type="GO" id="GO:0006457">
    <property type="term" value="P:protein folding"/>
    <property type="evidence" value="ECO:0007669"/>
    <property type="project" value="InterPro"/>
</dbReference>
<dbReference type="InterPro" id="IPR000774">
    <property type="entry name" value="PPIase_FKBP_N"/>
</dbReference>
<dbReference type="PANTHER" id="PTHR40942">
    <property type="match status" value="1"/>
</dbReference>
<dbReference type="InterPro" id="IPR025282">
    <property type="entry name" value="DUF4214"/>
</dbReference>
<evidence type="ECO:0000256" key="3">
    <source>
        <dbReference type="ARBA" id="ARBA00022448"/>
    </source>
</evidence>
<proteinExistence type="inferred from homology"/>
<evidence type="ECO:0000313" key="16">
    <source>
        <dbReference type="Proteomes" id="UP000294980"/>
    </source>
</evidence>
<feature type="chain" id="PRO_5020437249" description="peptidylprolyl isomerase" evidence="12">
    <location>
        <begin position="26"/>
        <end position="704"/>
    </location>
</feature>
<evidence type="ECO:0000259" key="13">
    <source>
        <dbReference type="PROSITE" id="PS50059"/>
    </source>
</evidence>
<dbReference type="GO" id="GO:0005506">
    <property type="term" value="F:iron ion binding"/>
    <property type="evidence" value="ECO:0007669"/>
    <property type="project" value="InterPro"/>
</dbReference>
<evidence type="ECO:0000256" key="11">
    <source>
        <dbReference type="SAM" id="MobiDB-lite"/>
    </source>
</evidence>
<organism evidence="15 16">
    <name type="scientific">Chromatocurvus halotolerans</name>
    <dbReference type="NCBI Taxonomy" id="1132028"/>
    <lineage>
        <taxon>Bacteria</taxon>
        <taxon>Pseudomonadati</taxon>
        <taxon>Pseudomonadota</taxon>
        <taxon>Gammaproteobacteria</taxon>
        <taxon>Cellvibrionales</taxon>
        <taxon>Halieaceae</taxon>
        <taxon>Chromatocurvus</taxon>
    </lineage>
</organism>
<dbReference type="CDD" id="cd03019">
    <property type="entry name" value="DsbA_DsbA"/>
    <property type="match status" value="1"/>
</dbReference>
<dbReference type="InterPro" id="IPR036249">
    <property type="entry name" value="Thioredoxin-like_sf"/>
</dbReference>
<dbReference type="InterPro" id="IPR001179">
    <property type="entry name" value="PPIase_FKBP_dom"/>
</dbReference>
<dbReference type="InterPro" id="IPR046357">
    <property type="entry name" value="PPIase_dom_sf"/>
</dbReference>
<evidence type="ECO:0000256" key="10">
    <source>
        <dbReference type="PROSITE-ProRule" id="PRU00433"/>
    </source>
</evidence>
<comment type="catalytic activity">
    <reaction evidence="1 9">
        <text>[protein]-peptidylproline (omega=180) = [protein]-peptidylproline (omega=0)</text>
        <dbReference type="Rhea" id="RHEA:16237"/>
        <dbReference type="Rhea" id="RHEA-COMP:10747"/>
        <dbReference type="Rhea" id="RHEA-COMP:10748"/>
        <dbReference type="ChEBI" id="CHEBI:83833"/>
        <dbReference type="ChEBI" id="CHEBI:83834"/>
        <dbReference type="EC" id="5.2.1.8"/>
    </reaction>
</comment>
<evidence type="ECO:0000256" key="4">
    <source>
        <dbReference type="ARBA" id="ARBA00022617"/>
    </source>
</evidence>
<feature type="domain" description="PPIase FKBP-type" evidence="13">
    <location>
        <begin position="534"/>
        <end position="619"/>
    </location>
</feature>
<evidence type="ECO:0000256" key="1">
    <source>
        <dbReference type="ARBA" id="ARBA00000971"/>
    </source>
</evidence>
<evidence type="ECO:0000259" key="14">
    <source>
        <dbReference type="PROSITE" id="PS51007"/>
    </source>
</evidence>
<comment type="similarity">
    <text evidence="2">Belongs to the thioredoxin family. DsbA subfamily.</text>
</comment>
<dbReference type="InterPro" id="IPR023205">
    <property type="entry name" value="DsbA/DsbL"/>
</dbReference>
<sequence>MARSSFSLTCWIFFWISTLSLPTQSAQYQAGVDYQVLSPPLGTTNSRIAFVEFFASICAHCYDLEGTSLANWKASLPTDVVTVRSPVFWNDPMELHARAYLAAESLGIADAAHLALYEAIHLERRRLLTEAELAEVFATLGVGAAEFSAAFNSATTQERLNQARQRAESTGIPGVPAFLIAGKYLITPRSAGGRETMLDVAEYLFSRVREERGMPAPAPEAFVIDDDADHWNADIGLMNGGVIPAAAAQLFRVYYGALGRLPDGGGFRWWSGEINEGRHDLRSMAAGFVFSNEFQRISDGDADGTVSDSEFIAHMYRNVFGREPDPDGAAWWTAELSSGRRSQADVLVAMTQSNEYVELTLEPVSRYLPQGGDAPPAEDGPPPSEPPPEPDPGSEEPPVPPETGEISLTDEQEAKYDKSCRVCHEVGVAGAPRTGSSEDWAPRLAKGMDALLTSVRNGFNAMPPRGMCFDCNDDDYRALIHYMSSGPTEAETENAREAREFLASNALRQNVIVTASGLQYEILQTGFGPSPSVISDVEVHYQMTLLDGTVIDSSYQQGEPARLRLNAVIDGLSEGIRLMNVGSIYRFYVLADLAYGAAVSNFIEPDAALIIDVELLGVEGDSGIDGQAIYNQACAACHMIGVAGAPVLGNADQWAPRIARGLEALYTSALNGLVGTPMVAKGGRSDLSDEQVKAAVRYMVNNSL</sequence>
<dbReference type="InterPro" id="IPR018247">
    <property type="entry name" value="EF_Hand_1_Ca_BS"/>
</dbReference>
<keyword evidence="4 10" id="KW-0349">Heme</keyword>
<dbReference type="PROSITE" id="PS51007">
    <property type="entry name" value="CYTC"/>
    <property type="match status" value="1"/>
</dbReference>
<dbReference type="InterPro" id="IPR009056">
    <property type="entry name" value="Cyt_c-like_dom"/>
</dbReference>